<feature type="region of interest" description="Disordered" evidence="2">
    <location>
        <begin position="235"/>
        <end position="261"/>
    </location>
</feature>
<comment type="caution">
    <text evidence="5">The sequence shown here is derived from an EMBL/GenBank/DDBJ whole genome shotgun (WGS) entry which is preliminary data.</text>
</comment>
<feature type="domain" description="Peptidase S1" evidence="4">
    <location>
        <begin position="101"/>
        <end position="279"/>
    </location>
</feature>
<dbReference type="Pfam" id="PF00089">
    <property type="entry name" value="Trypsin"/>
    <property type="match status" value="1"/>
</dbReference>
<dbReference type="EMBL" id="JAQQWK010000006">
    <property type="protein sequence ID" value="KAK8040141.1"/>
    <property type="molecule type" value="Genomic_DNA"/>
</dbReference>
<dbReference type="PANTHER" id="PTHR15462">
    <property type="entry name" value="SERINE PROTEASE"/>
    <property type="match status" value="1"/>
</dbReference>
<accession>A0ABR1T0N9</accession>
<evidence type="ECO:0000256" key="3">
    <source>
        <dbReference type="SAM" id="SignalP"/>
    </source>
</evidence>
<dbReference type="InterPro" id="IPR009003">
    <property type="entry name" value="Peptidase_S1_PA"/>
</dbReference>
<sequence length="309" mass="33406">MPRFTALSLAFCLATLSAAIPVAEQPGLTSVHPIGFLPPGVADDQIWAAIAPPEAVTFNQADLRTLYNVTSAPASEGDGSASVLQERWAIDNDDRVLWTNREYPYSAMGKVTRPGSWCSASLIGPRLVATARHCYEAGVPYRFNPAYDNGEVLSGANAVYVILPSGMPDEGPCNEKEDWALFVLDANLGNQMGYLGAKVYDASSQANRAIFFNYGYPQDKDGGNRPYRMQGISVTRKDPRCDSAGPLDTDADASPGNSGGPLWALEDGSRYQYGVTSNAWLLNDELLYTSFASGQNWVAAIIQARQDYP</sequence>
<gene>
    <name evidence="5" type="ORF">PG993_008552</name>
</gene>
<dbReference type="PANTHER" id="PTHR15462:SF8">
    <property type="entry name" value="SERINE PROTEASE"/>
    <property type="match status" value="1"/>
</dbReference>
<keyword evidence="6" id="KW-1185">Reference proteome</keyword>
<dbReference type="InterPro" id="IPR001254">
    <property type="entry name" value="Trypsin_dom"/>
</dbReference>
<dbReference type="InterPro" id="IPR050966">
    <property type="entry name" value="Glutamyl_endopeptidase"/>
</dbReference>
<name>A0ABR1T0N9_9PEZI</name>
<evidence type="ECO:0000313" key="6">
    <source>
        <dbReference type="Proteomes" id="UP001444661"/>
    </source>
</evidence>
<dbReference type="Proteomes" id="UP001444661">
    <property type="component" value="Unassembled WGS sequence"/>
</dbReference>
<evidence type="ECO:0000259" key="4">
    <source>
        <dbReference type="Pfam" id="PF00089"/>
    </source>
</evidence>
<feature type="chain" id="PRO_5045832817" evidence="3">
    <location>
        <begin position="20"/>
        <end position="309"/>
    </location>
</feature>
<evidence type="ECO:0000313" key="5">
    <source>
        <dbReference type="EMBL" id="KAK8040141.1"/>
    </source>
</evidence>
<keyword evidence="1 3" id="KW-0732">Signal</keyword>
<dbReference type="SUPFAM" id="SSF50494">
    <property type="entry name" value="Trypsin-like serine proteases"/>
    <property type="match status" value="1"/>
</dbReference>
<evidence type="ECO:0000256" key="1">
    <source>
        <dbReference type="ARBA" id="ARBA00022729"/>
    </source>
</evidence>
<proteinExistence type="predicted"/>
<reference evidence="5 6" key="1">
    <citation type="submission" date="2023-01" db="EMBL/GenBank/DDBJ databases">
        <title>Analysis of 21 Apiospora genomes using comparative genomics revels a genus with tremendous synthesis potential of carbohydrate active enzymes and secondary metabolites.</title>
        <authorList>
            <person name="Sorensen T."/>
        </authorList>
    </citation>
    <scope>NUCLEOTIDE SEQUENCE [LARGE SCALE GENOMIC DNA]</scope>
    <source>
        <strain evidence="5 6">CBS 33761</strain>
    </source>
</reference>
<feature type="signal peptide" evidence="3">
    <location>
        <begin position="1"/>
        <end position="19"/>
    </location>
</feature>
<dbReference type="InterPro" id="IPR043504">
    <property type="entry name" value="Peptidase_S1_PA_chymotrypsin"/>
</dbReference>
<evidence type="ECO:0000256" key="2">
    <source>
        <dbReference type="SAM" id="MobiDB-lite"/>
    </source>
</evidence>
<organism evidence="5 6">
    <name type="scientific">Apiospora rasikravindrae</name>
    <dbReference type="NCBI Taxonomy" id="990691"/>
    <lineage>
        <taxon>Eukaryota</taxon>
        <taxon>Fungi</taxon>
        <taxon>Dikarya</taxon>
        <taxon>Ascomycota</taxon>
        <taxon>Pezizomycotina</taxon>
        <taxon>Sordariomycetes</taxon>
        <taxon>Xylariomycetidae</taxon>
        <taxon>Amphisphaeriales</taxon>
        <taxon>Apiosporaceae</taxon>
        <taxon>Apiospora</taxon>
    </lineage>
</organism>
<dbReference type="Gene3D" id="2.40.10.10">
    <property type="entry name" value="Trypsin-like serine proteases"/>
    <property type="match status" value="2"/>
</dbReference>
<protein>
    <submittedName>
        <fullName evidence="5">Trypsin-like cysteine/serine peptidase domain-containing protein</fullName>
    </submittedName>
</protein>